<dbReference type="GO" id="GO:0006206">
    <property type="term" value="P:pyrimidine nucleobase metabolic process"/>
    <property type="evidence" value="ECO:0007669"/>
    <property type="project" value="InterPro"/>
</dbReference>
<dbReference type="SMART" id="SM00941">
    <property type="entry name" value="PYNP_C"/>
    <property type="match status" value="1"/>
</dbReference>
<evidence type="ECO:0000313" key="6">
    <source>
        <dbReference type="EMBL" id="HHS63427.1"/>
    </source>
</evidence>
<dbReference type="EMBL" id="DTHJ01000151">
    <property type="protein sequence ID" value="HHS63427.1"/>
    <property type="molecule type" value="Genomic_DNA"/>
</dbReference>
<dbReference type="PANTHER" id="PTHR10515">
    <property type="entry name" value="THYMIDINE PHOSPHORYLASE"/>
    <property type="match status" value="1"/>
</dbReference>
<dbReference type="Pfam" id="PF00591">
    <property type="entry name" value="Glycos_transf_3"/>
    <property type="match status" value="1"/>
</dbReference>
<dbReference type="InterPro" id="IPR036566">
    <property type="entry name" value="PYNP-like_C_sf"/>
</dbReference>
<dbReference type="Pfam" id="PF07831">
    <property type="entry name" value="PYNP_C"/>
    <property type="match status" value="1"/>
</dbReference>
<dbReference type="SUPFAM" id="SSF52418">
    <property type="entry name" value="Nucleoside phosphorylase/phosphoribosyltransferase catalytic domain"/>
    <property type="match status" value="1"/>
</dbReference>
<name>A0A7C6EJY8_UNCW3</name>
<evidence type="ECO:0000256" key="1">
    <source>
        <dbReference type="ARBA" id="ARBA00006915"/>
    </source>
</evidence>
<dbReference type="PANTHER" id="PTHR10515:SF0">
    <property type="entry name" value="THYMIDINE PHOSPHORYLASE"/>
    <property type="match status" value="1"/>
</dbReference>
<dbReference type="GO" id="GO:0005829">
    <property type="term" value="C:cytosol"/>
    <property type="evidence" value="ECO:0007669"/>
    <property type="project" value="TreeGrafter"/>
</dbReference>
<dbReference type="Gene3D" id="3.90.1170.30">
    <property type="entry name" value="Pyrimidine nucleoside phosphorylase-like, C-terminal domain"/>
    <property type="match status" value="1"/>
</dbReference>
<evidence type="ECO:0000256" key="4">
    <source>
        <dbReference type="ARBA" id="ARBA00022679"/>
    </source>
</evidence>
<evidence type="ECO:0000256" key="2">
    <source>
        <dbReference type="ARBA" id="ARBA00011738"/>
    </source>
</evidence>
<dbReference type="SUPFAM" id="SSF54680">
    <property type="entry name" value="Pyrimidine nucleoside phosphorylase C-terminal domain"/>
    <property type="match status" value="1"/>
</dbReference>
<comment type="caution">
    <text evidence="6">The sequence shown here is derived from an EMBL/GenBank/DDBJ whole genome shotgun (WGS) entry which is preliminary data.</text>
</comment>
<dbReference type="NCBIfam" id="TIGR02644">
    <property type="entry name" value="Y_phosphoryl"/>
    <property type="match status" value="1"/>
</dbReference>
<dbReference type="GO" id="GO:0009032">
    <property type="term" value="F:thymidine phosphorylase activity"/>
    <property type="evidence" value="ECO:0007669"/>
    <property type="project" value="UniProtKB-EC"/>
</dbReference>
<evidence type="ECO:0000256" key="3">
    <source>
        <dbReference type="ARBA" id="ARBA00022676"/>
    </source>
</evidence>
<keyword evidence="4 6" id="KW-0808">Transferase</keyword>
<organism evidence="6">
    <name type="scientific">candidate division WOR-3 bacterium</name>
    <dbReference type="NCBI Taxonomy" id="2052148"/>
    <lineage>
        <taxon>Bacteria</taxon>
        <taxon>Bacteria division WOR-3</taxon>
    </lineage>
</organism>
<protein>
    <submittedName>
        <fullName evidence="6">Thymidine phosphorylase</fullName>
        <ecNumber evidence="6">2.4.2.4</ecNumber>
    </submittedName>
</protein>
<sequence length="432" mass="47902">MDFNFLDILIKKRNGERLNPEEIEFIIKNYSNGSIPDYQFSAFLMAVYYKGMDFEETANLTRAMLYSGKTLDLSEIKMPKIDKHSTGGVGDKVSLILAPLVASCGVCVPMISGRSLGHTGGTLDKLESIPGFKTNFSLNEFKIQLKKINLGIIGQTEEIAPADKKIYSLRDVTGTVDSIPLITASIMSKKLAEDLDGLVLDVKFGNGAFMESYKKAKELANYLVKIGKKFKVKTIAILTDMNSPSGDYIGNSLEIIESIECLKGNGPEDIMEITLTLSEHILNLARIQGGRELLLKKIKNGEALNKFKEMITYQGGNPDVAEDYDLLPVAKNRTKFSAPKTGYINNIDTFKLGILATKLGAGRIKKDDKIDHSCGFKIYKKTGDFVKKGETIIEIFSDNNSIVKEVLSGLSRVFSIKSEPPKKRRLIRDIIR</sequence>
<dbReference type="FunFam" id="3.40.1030.10:FF:000003">
    <property type="entry name" value="Pyrimidine-nucleoside phosphorylase"/>
    <property type="match status" value="1"/>
</dbReference>
<gene>
    <name evidence="6" type="ORF">ENV70_07465</name>
</gene>
<dbReference type="InterPro" id="IPR036320">
    <property type="entry name" value="Glycosyl_Trfase_fam3_N_dom_sf"/>
</dbReference>
<dbReference type="Gene3D" id="3.40.1030.10">
    <property type="entry name" value="Nucleoside phosphorylase/phosphoribosyltransferase catalytic domain"/>
    <property type="match status" value="1"/>
</dbReference>
<feature type="domain" description="Pyrimidine nucleoside phosphorylase C-terminal" evidence="5">
    <location>
        <begin position="343"/>
        <end position="417"/>
    </location>
</feature>
<proteinExistence type="inferred from homology"/>
<dbReference type="PIRSF" id="PIRSF000478">
    <property type="entry name" value="TP_PyNP"/>
    <property type="match status" value="1"/>
</dbReference>
<dbReference type="AlphaFoldDB" id="A0A7C6EJY8"/>
<dbReference type="InterPro" id="IPR000312">
    <property type="entry name" value="Glycosyl_Trfase_fam3"/>
</dbReference>
<dbReference type="GO" id="GO:0004645">
    <property type="term" value="F:1,4-alpha-oligoglucan phosphorylase activity"/>
    <property type="evidence" value="ECO:0007669"/>
    <property type="project" value="InterPro"/>
</dbReference>
<dbReference type="SUPFAM" id="SSF47648">
    <property type="entry name" value="Nucleoside phosphorylase/phosphoribosyltransferase N-terminal domain"/>
    <property type="match status" value="1"/>
</dbReference>
<evidence type="ECO:0000259" key="5">
    <source>
        <dbReference type="SMART" id="SM00941"/>
    </source>
</evidence>
<reference evidence="6" key="1">
    <citation type="journal article" date="2020" name="mSystems">
        <title>Genome- and Community-Level Interaction Insights into Carbon Utilization and Element Cycling Functions of Hydrothermarchaeota in Hydrothermal Sediment.</title>
        <authorList>
            <person name="Zhou Z."/>
            <person name="Liu Y."/>
            <person name="Xu W."/>
            <person name="Pan J."/>
            <person name="Luo Z.H."/>
            <person name="Li M."/>
        </authorList>
    </citation>
    <scope>NUCLEOTIDE SEQUENCE [LARGE SCALE GENOMIC DNA]</scope>
    <source>
        <strain evidence="6">SpSt-783</strain>
    </source>
</reference>
<dbReference type="InterPro" id="IPR017459">
    <property type="entry name" value="Glycosyl_Trfase_fam3_N_dom"/>
</dbReference>
<dbReference type="InterPro" id="IPR018090">
    <property type="entry name" value="Pyrmidine_PPas_bac/euk"/>
</dbReference>
<dbReference type="InterPro" id="IPR000053">
    <property type="entry name" value="Thymidine/pyrmidine_PPase"/>
</dbReference>
<dbReference type="InterPro" id="IPR035902">
    <property type="entry name" value="Nuc_phospho_transferase"/>
</dbReference>
<keyword evidence="3 6" id="KW-0328">Glycosyltransferase</keyword>
<dbReference type="Gene3D" id="1.20.970.10">
    <property type="entry name" value="Transferase, Pyrimidine Nucleoside Phosphorylase, Chain C"/>
    <property type="match status" value="1"/>
</dbReference>
<accession>A0A7C6EJY8</accession>
<comment type="subunit">
    <text evidence="2">Homodimer.</text>
</comment>
<dbReference type="NCBIfam" id="NF004490">
    <property type="entry name" value="PRK05820.1"/>
    <property type="match status" value="1"/>
</dbReference>
<dbReference type="Pfam" id="PF02885">
    <property type="entry name" value="Glycos_trans_3N"/>
    <property type="match status" value="1"/>
</dbReference>
<dbReference type="GO" id="GO:0006213">
    <property type="term" value="P:pyrimidine nucleoside metabolic process"/>
    <property type="evidence" value="ECO:0007669"/>
    <property type="project" value="InterPro"/>
</dbReference>
<dbReference type="EC" id="2.4.2.4" evidence="6"/>
<comment type="similarity">
    <text evidence="1">Belongs to the thymidine/pyrimidine-nucleoside phosphorylase family.</text>
</comment>
<dbReference type="InterPro" id="IPR013102">
    <property type="entry name" value="PYNP_C"/>
</dbReference>